<dbReference type="RefSeq" id="WP_137030545.1">
    <property type="nucleotide sequence ID" value="NZ_SZNK01000001.1"/>
</dbReference>
<dbReference type="InterPro" id="IPR029058">
    <property type="entry name" value="AB_hydrolase_fold"/>
</dbReference>
<dbReference type="InterPro" id="IPR050266">
    <property type="entry name" value="AB_hydrolase_sf"/>
</dbReference>
<organism evidence="2 3">
    <name type="scientific">Brevibacillus antibioticus</name>
    <dbReference type="NCBI Taxonomy" id="2570228"/>
    <lineage>
        <taxon>Bacteria</taxon>
        <taxon>Bacillati</taxon>
        <taxon>Bacillota</taxon>
        <taxon>Bacilli</taxon>
        <taxon>Bacillales</taxon>
        <taxon>Paenibacillaceae</taxon>
        <taxon>Brevibacillus</taxon>
    </lineage>
</organism>
<dbReference type="Pfam" id="PF12697">
    <property type="entry name" value="Abhydrolase_6"/>
    <property type="match status" value="1"/>
</dbReference>
<name>A0A4U2Y8U2_9BACL</name>
<reference evidence="2 3" key="1">
    <citation type="submission" date="2019-04" db="EMBL/GenBank/DDBJ databases">
        <title>Whole genome sequencing of Brevibacillus sp. TGS2-1.</title>
        <authorList>
            <person name="Choi A."/>
        </authorList>
    </citation>
    <scope>NUCLEOTIDE SEQUENCE [LARGE SCALE GENOMIC DNA]</scope>
    <source>
        <strain evidence="2 3">TGS2-1</strain>
    </source>
</reference>
<feature type="domain" description="AB hydrolase-1" evidence="1">
    <location>
        <begin position="30"/>
        <end position="341"/>
    </location>
</feature>
<evidence type="ECO:0000313" key="2">
    <source>
        <dbReference type="EMBL" id="TKI57090.1"/>
    </source>
</evidence>
<dbReference type="PANTHER" id="PTHR43798:SF33">
    <property type="entry name" value="HYDROLASE, PUTATIVE (AFU_ORTHOLOGUE AFUA_2G14860)-RELATED"/>
    <property type="match status" value="1"/>
</dbReference>
<dbReference type="PRINTS" id="PR00111">
    <property type="entry name" value="ABHYDROLASE"/>
</dbReference>
<comment type="caution">
    <text evidence="2">The sequence shown here is derived from an EMBL/GenBank/DDBJ whole genome shotgun (WGS) entry which is preliminary data.</text>
</comment>
<keyword evidence="2" id="KW-0378">Hydrolase</keyword>
<dbReference type="AlphaFoldDB" id="A0A4U2Y8U2"/>
<evidence type="ECO:0000259" key="1">
    <source>
        <dbReference type="Pfam" id="PF12697"/>
    </source>
</evidence>
<dbReference type="GO" id="GO:0016020">
    <property type="term" value="C:membrane"/>
    <property type="evidence" value="ECO:0007669"/>
    <property type="project" value="TreeGrafter"/>
</dbReference>
<keyword evidence="3" id="KW-1185">Reference proteome</keyword>
<dbReference type="InterPro" id="IPR000073">
    <property type="entry name" value="AB_hydrolase_1"/>
</dbReference>
<dbReference type="Gene3D" id="3.40.50.1820">
    <property type="entry name" value="alpha/beta hydrolase"/>
    <property type="match status" value="1"/>
</dbReference>
<proteinExistence type="predicted"/>
<gene>
    <name evidence="2" type="ORF">E8L90_17345</name>
</gene>
<dbReference type="SUPFAM" id="SSF53474">
    <property type="entry name" value="alpha/beta-Hydrolases"/>
    <property type="match status" value="1"/>
</dbReference>
<dbReference type="PANTHER" id="PTHR43798">
    <property type="entry name" value="MONOACYLGLYCEROL LIPASE"/>
    <property type="match status" value="1"/>
</dbReference>
<sequence>MDARIETKTIQTDRLLISYLTAGVPEGEPLLLIHGNASANLFWDDTIAALCDQYRVYAPDMRGYGASEALPLDATRGLRDWSDDLYSFIRALDLPTPVHLAGWSLGGGIVMQFAIDHPQEVRSLILIAPMSPYGFGGTKDLAGTPCYSSFSGSGGGAANSELVKRIAAKDMGNESPSSPRNVMNQLYFKPPFQVDSEREDRYVSAIISTRTGEGFYPGAFEYVNDWPGVAPGTTGITNAISPKYVNLSGIVQIEPKCPILWIRGADDAIVSDQSLADFGTLGKLGYVPGWPGEDEYPPQPMVSQIRDVLEQYQRAGGSYQEIVMENVGHAPHIEKAEEFVELIRKRRRLR</sequence>
<dbReference type="Proteomes" id="UP000307841">
    <property type="component" value="Unassembled WGS sequence"/>
</dbReference>
<accession>A0A4U2Y8U2</accession>
<dbReference type="OrthoDB" id="252464at2"/>
<dbReference type="EMBL" id="SZNK01000001">
    <property type="protein sequence ID" value="TKI57090.1"/>
    <property type="molecule type" value="Genomic_DNA"/>
</dbReference>
<dbReference type="GO" id="GO:0016787">
    <property type="term" value="F:hydrolase activity"/>
    <property type="evidence" value="ECO:0007669"/>
    <property type="project" value="UniProtKB-KW"/>
</dbReference>
<evidence type="ECO:0000313" key="3">
    <source>
        <dbReference type="Proteomes" id="UP000307841"/>
    </source>
</evidence>
<protein>
    <submittedName>
        <fullName evidence="2">Alpha/beta hydrolase</fullName>
    </submittedName>
</protein>